<dbReference type="PANTHER" id="PTHR23346:SF7">
    <property type="entry name" value="STALLED RIBOSOME SENSOR GCN1"/>
    <property type="match status" value="1"/>
</dbReference>
<dbReference type="PANTHER" id="PTHR23346">
    <property type="entry name" value="TRANSLATIONAL ACTIVATOR GCN1-RELATED"/>
    <property type="match status" value="1"/>
</dbReference>
<name>A0A0G4M2A3_VERLO</name>
<protein>
    <recommendedName>
        <fullName evidence="7">TATA-binding protein interacting (TIP20) domain-containing protein</fullName>
    </recommendedName>
</protein>
<feature type="repeat" description="HEAT" evidence="2">
    <location>
        <begin position="34"/>
        <end position="71"/>
    </location>
</feature>
<evidence type="ECO:0000313" key="5">
    <source>
        <dbReference type="Proteomes" id="UP000044602"/>
    </source>
</evidence>
<dbReference type="GO" id="GO:0006417">
    <property type="term" value="P:regulation of translation"/>
    <property type="evidence" value="ECO:0007669"/>
    <property type="project" value="TreeGrafter"/>
</dbReference>
<dbReference type="STRING" id="100787.A0A0G4M2A3"/>
<dbReference type="AlphaFoldDB" id="A0A0G4M2A3"/>
<dbReference type="Pfam" id="PF02985">
    <property type="entry name" value="HEAT"/>
    <property type="match status" value="1"/>
</dbReference>
<dbReference type="Proteomes" id="UP000045706">
    <property type="component" value="Unassembled WGS sequence"/>
</dbReference>
<keyword evidence="5" id="KW-1185">Reference proteome</keyword>
<dbReference type="SUPFAM" id="SSF48371">
    <property type="entry name" value="ARM repeat"/>
    <property type="match status" value="1"/>
</dbReference>
<keyword evidence="1" id="KW-0677">Repeat</keyword>
<dbReference type="InterPro" id="IPR011989">
    <property type="entry name" value="ARM-like"/>
</dbReference>
<accession>A0A0G4M2A3</accession>
<evidence type="ECO:0000313" key="6">
    <source>
        <dbReference type="Proteomes" id="UP000045706"/>
    </source>
</evidence>
<dbReference type="GO" id="GO:0019887">
    <property type="term" value="F:protein kinase regulator activity"/>
    <property type="evidence" value="ECO:0007669"/>
    <property type="project" value="TreeGrafter"/>
</dbReference>
<feature type="non-terminal residue" evidence="3">
    <location>
        <position position="89"/>
    </location>
</feature>
<organism evidence="3 5">
    <name type="scientific">Verticillium longisporum</name>
    <name type="common">Verticillium dahliae var. longisporum</name>
    <dbReference type="NCBI Taxonomy" id="100787"/>
    <lineage>
        <taxon>Eukaryota</taxon>
        <taxon>Fungi</taxon>
        <taxon>Dikarya</taxon>
        <taxon>Ascomycota</taxon>
        <taxon>Pezizomycotina</taxon>
        <taxon>Sordariomycetes</taxon>
        <taxon>Hypocreomycetidae</taxon>
        <taxon>Glomerellales</taxon>
        <taxon>Plectosphaerellaceae</taxon>
        <taxon>Verticillium</taxon>
    </lineage>
</organism>
<dbReference type="EMBL" id="CVQH01020747">
    <property type="protein sequence ID" value="CRK28372.1"/>
    <property type="molecule type" value="Genomic_DNA"/>
</dbReference>
<dbReference type="InterPro" id="IPR021133">
    <property type="entry name" value="HEAT_type_2"/>
</dbReference>
<gene>
    <name evidence="3" type="ORF">BN1708_018352</name>
    <name evidence="4" type="ORF">BN1723_020419</name>
</gene>
<evidence type="ECO:0000256" key="1">
    <source>
        <dbReference type="ARBA" id="ARBA00022737"/>
    </source>
</evidence>
<proteinExistence type="predicted"/>
<evidence type="ECO:0000256" key="2">
    <source>
        <dbReference type="PROSITE-ProRule" id="PRU00103"/>
    </source>
</evidence>
<dbReference type="EMBL" id="CVQI01037056">
    <property type="protein sequence ID" value="CRK47891.1"/>
    <property type="molecule type" value="Genomic_DNA"/>
</dbReference>
<dbReference type="InterPro" id="IPR016024">
    <property type="entry name" value="ARM-type_fold"/>
</dbReference>
<evidence type="ECO:0008006" key="7">
    <source>
        <dbReference type="Google" id="ProtNLM"/>
    </source>
</evidence>
<feature type="non-terminal residue" evidence="3">
    <location>
        <position position="1"/>
    </location>
</feature>
<reference evidence="5 6" key="1">
    <citation type="submission" date="2015-05" db="EMBL/GenBank/DDBJ databases">
        <authorList>
            <person name="Fogelqvist Johan"/>
        </authorList>
    </citation>
    <scope>NUCLEOTIDE SEQUENCE [LARGE SCALE GENOMIC DNA]</scope>
    <source>
        <strain evidence="3">VL1</strain>
        <strain evidence="4">VL2</strain>
    </source>
</reference>
<dbReference type="Proteomes" id="UP000044602">
    <property type="component" value="Unassembled WGS sequence"/>
</dbReference>
<evidence type="ECO:0000313" key="4">
    <source>
        <dbReference type="EMBL" id="CRK47891.1"/>
    </source>
</evidence>
<dbReference type="Gene3D" id="1.25.10.10">
    <property type="entry name" value="Leucine-rich Repeat Variant"/>
    <property type="match status" value="1"/>
</dbReference>
<dbReference type="PROSITE" id="PS50077">
    <property type="entry name" value="HEAT_REPEAT"/>
    <property type="match status" value="1"/>
</dbReference>
<dbReference type="GO" id="GO:0005829">
    <property type="term" value="C:cytosol"/>
    <property type="evidence" value="ECO:0007669"/>
    <property type="project" value="TreeGrafter"/>
</dbReference>
<dbReference type="GO" id="GO:0034198">
    <property type="term" value="P:cellular response to amino acid starvation"/>
    <property type="evidence" value="ECO:0007669"/>
    <property type="project" value="TreeGrafter"/>
</dbReference>
<dbReference type="InterPro" id="IPR000357">
    <property type="entry name" value="HEAT"/>
</dbReference>
<evidence type="ECO:0000313" key="3">
    <source>
        <dbReference type="EMBL" id="CRK28372.1"/>
    </source>
</evidence>
<sequence>TSTDSDSKQGICLALKELISSASEEALEDHEKTLISVVRTALTDSDPEVREAAAEAFDSLQQILGKKAVDQVLPYLLNLLRSENEADNA</sequence>